<accession>A0ABU1ALY9</accession>
<keyword evidence="3" id="KW-0732">Signal</keyword>
<protein>
    <submittedName>
        <fullName evidence="5">Tail fiber domain-containing protein</fullName>
    </submittedName>
</protein>
<feature type="domain" description="Peptidase S74" evidence="4">
    <location>
        <begin position="1247"/>
        <end position="1345"/>
    </location>
</feature>
<feature type="compositionally biased region" description="Polar residues" evidence="2">
    <location>
        <begin position="472"/>
        <end position="490"/>
    </location>
</feature>
<dbReference type="InterPro" id="IPR030392">
    <property type="entry name" value="S74_ICA"/>
</dbReference>
<dbReference type="EMBL" id="JARXIC010000034">
    <property type="protein sequence ID" value="MDQ8195822.1"/>
    <property type="molecule type" value="Genomic_DNA"/>
</dbReference>
<comment type="caution">
    <text evidence="5">The sequence shown here is derived from an EMBL/GenBank/DDBJ whole genome shotgun (WGS) entry which is preliminary data.</text>
</comment>
<evidence type="ECO:0000256" key="1">
    <source>
        <dbReference type="SAM" id="Coils"/>
    </source>
</evidence>
<dbReference type="CDD" id="cd14686">
    <property type="entry name" value="bZIP"/>
    <property type="match status" value="1"/>
</dbReference>
<keyword evidence="6" id="KW-1185">Reference proteome</keyword>
<sequence>MKANSSYLSTCLLCALTLAISTIHAAEPPRVLNQQGRIAVSGENFTGTGYFKFVLIGPGPTTLWSHDGSGFNGAEPYGSLQIPVANGHYAVGLGDATMTAIPATLFPENSEVSLRIWFSTSNGGPFEQLTPDRTISAAAYALSAAVSTGLQLPATSDHETGVVTQDGMPFLHSFGPYNLFLGQNAGNFTLGVPSDGDANTGIGYQALKALTVGDNNVALGTFTLNNNTSGTGNTAVGKEAMSLNVDGSYNSAFGLAAGISNVSGNQNVALGYSALLISKGSHNTAIGSFAGRDLTDGDHNIMLGSDVWGVIGESNTTRIGANQNRTFIDGIHGVSPAGSSLMPVVIDSDGQLGTGVSGAPLMLGTSGNAALEFKPNNTLALRLLPGLSDGSGVANILGGYSGNSINTAAQGATISGGGLSGEANAITSNLASYAVIAGGRNNTASNVQAVIGGGSGNVASAASSTVAGGRSNTASGEASTVSGGASNTASGENATVPGGVFNDAIGQNSFAVGGNAKAIHDGTFVWADTEGEPTVGAPFASTGRDQFLIRATNGVGIGTNTPQADLEVAGTIRATSLEGDGVHPLLLSTETSQPMEIEVNGLRAFKIQPGDASNDYVNNMTSGVGTASLIGGYAENVITPGLDGATISGGGGYINFGGYASLPNAIIGTGDYGTIGGGYANEVSGAAATIGGGRSNQAAGLLATVPGGEYNRADGKYSFASGRYAQALHDGTFVWADSTNTSLPFFNSTAINQFLISATGGVGIGTNDPQAALDVNGIIRATGFESVGAPLVLSTSDDQAVEIQANGQRAVRYEYTTATNAPNILGGHSENTIGSNSASSIIAGGGQSSNPNEIGTNSAFATVSGGIDNTITNSLAATIAGGATNSVSGLYGTIGGGYNNQSKQFSTVAGGYLNNAFGNYSSIVGGSSNTASGNSSTVGGGFGNEAAGTYSSIPGGNGNETSVDASYAFAAGRQAKANHPGTFVWADSANDAASADDFVSTGIDQFLIRATGGVGIGTNNPLADLHIISTEENPKIILQSGFDYGQMGYLEGAGGPFVISAHSVINATDLKLRTDGKVLINSVDGLEPILKLQSDGTNEISGRVSMRQSNDSGFDMYYDGTADVEGLVFEAFGAGFSNGKSMFMDLTSGTVGIGTINPDSNHRLVIENEASDDVLRLIGPDGLEGYGARLNFGNADYVYIEEPFDDGLQIQASVVGIGGIPGSASSGGAKLQVLGNISATGTITPSSDRNLKKNFEPIDHAAILEKVVALPLQRWTYKAETDEVRHLGPMAQDFSAAFGLGLNDVTIATVDADGVALAAIQGLNAKLERNHASKENRIAELERENSELRERMQQLENMVHSLAAAANNSNTL</sequence>
<dbReference type="Proteomes" id="UP001243717">
    <property type="component" value="Unassembled WGS sequence"/>
</dbReference>
<feature type="region of interest" description="Disordered" evidence="2">
    <location>
        <begin position="462"/>
        <end position="490"/>
    </location>
</feature>
<dbReference type="Gene3D" id="2.150.10.10">
    <property type="entry name" value="Serralysin-like metalloprotease, C-terminal"/>
    <property type="match status" value="4"/>
</dbReference>
<feature type="compositionally biased region" description="Low complexity" evidence="2">
    <location>
        <begin position="462"/>
        <end position="471"/>
    </location>
</feature>
<dbReference type="InterPro" id="IPR011049">
    <property type="entry name" value="Serralysin-like_metalloprot_C"/>
</dbReference>
<dbReference type="PROSITE" id="PS51688">
    <property type="entry name" value="ICA"/>
    <property type="match status" value="1"/>
</dbReference>
<reference evidence="5 6" key="1">
    <citation type="submission" date="2023-04" db="EMBL/GenBank/DDBJ databases">
        <title>A novel bacteria isolated from coastal sediment.</title>
        <authorList>
            <person name="Liu X.-J."/>
            <person name="Du Z.-J."/>
        </authorList>
    </citation>
    <scope>NUCLEOTIDE SEQUENCE [LARGE SCALE GENOMIC DNA]</scope>
    <source>
        <strain evidence="5 6">SDUM461004</strain>
    </source>
</reference>
<dbReference type="RefSeq" id="WP_308986271.1">
    <property type="nucleotide sequence ID" value="NZ_JARXIC010000034.1"/>
</dbReference>
<evidence type="ECO:0000256" key="3">
    <source>
        <dbReference type="SAM" id="SignalP"/>
    </source>
</evidence>
<gene>
    <name evidence="5" type="ORF">QEH59_15420</name>
</gene>
<evidence type="ECO:0000313" key="5">
    <source>
        <dbReference type="EMBL" id="MDQ8195822.1"/>
    </source>
</evidence>
<feature type="signal peptide" evidence="3">
    <location>
        <begin position="1"/>
        <end position="25"/>
    </location>
</feature>
<proteinExistence type="predicted"/>
<evidence type="ECO:0000259" key="4">
    <source>
        <dbReference type="PROSITE" id="PS51688"/>
    </source>
</evidence>
<evidence type="ECO:0000313" key="6">
    <source>
        <dbReference type="Proteomes" id="UP001243717"/>
    </source>
</evidence>
<name>A0ABU1ALY9_9BACT</name>
<dbReference type="CDD" id="cd12819">
    <property type="entry name" value="LbR_vir_like"/>
    <property type="match status" value="1"/>
</dbReference>
<organism evidence="5 6">
    <name type="scientific">Thalassobacterium sedimentorum</name>
    <dbReference type="NCBI Taxonomy" id="3041258"/>
    <lineage>
        <taxon>Bacteria</taxon>
        <taxon>Pseudomonadati</taxon>
        <taxon>Verrucomicrobiota</taxon>
        <taxon>Opitutia</taxon>
        <taxon>Puniceicoccales</taxon>
        <taxon>Coraliomargaritaceae</taxon>
        <taxon>Thalassobacterium</taxon>
    </lineage>
</organism>
<keyword evidence="1" id="KW-0175">Coiled coil</keyword>
<feature type="coiled-coil region" evidence="1">
    <location>
        <begin position="1317"/>
        <end position="1365"/>
    </location>
</feature>
<feature type="chain" id="PRO_5045999473" evidence="3">
    <location>
        <begin position="26"/>
        <end position="1372"/>
    </location>
</feature>
<dbReference type="Pfam" id="PF13884">
    <property type="entry name" value="Peptidase_S74"/>
    <property type="match status" value="1"/>
</dbReference>
<evidence type="ECO:0000256" key="2">
    <source>
        <dbReference type="SAM" id="MobiDB-lite"/>
    </source>
</evidence>